<evidence type="ECO:0000256" key="1">
    <source>
        <dbReference type="SAM" id="MobiDB-lite"/>
    </source>
</evidence>
<dbReference type="EMBL" id="JAPCWZ010000001">
    <property type="protein sequence ID" value="KAK8880007.1"/>
    <property type="molecule type" value="Genomic_DNA"/>
</dbReference>
<evidence type="ECO:0000313" key="3">
    <source>
        <dbReference type="Proteomes" id="UP001390339"/>
    </source>
</evidence>
<name>A0ABR2JNM9_9PEZI</name>
<organism evidence="2 3">
    <name type="scientific">Apiospora arundinis</name>
    <dbReference type="NCBI Taxonomy" id="335852"/>
    <lineage>
        <taxon>Eukaryota</taxon>
        <taxon>Fungi</taxon>
        <taxon>Dikarya</taxon>
        <taxon>Ascomycota</taxon>
        <taxon>Pezizomycotina</taxon>
        <taxon>Sordariomycetes</taxon>
        <taxon>Xylariomycetidae</taxon>
        <taxon>Amphisphaeriales</taxon>
        <taxon>Apiosporaceae</taxon>
        <taxon>Apiospora</taxon>
    </lineage>
</organism>
<accession>A0ABR2JNM9</accession>
<keyword evidence="3" id="KW-1185">Reference proteome</keyword>
<feature type="region of interest" description="Disordered" evidence="1">
    <location>
        <begin position="84"/>
        <end position="107"/>
    </location>
</feature>
<evidence type="ECO:0000313" key="2">
    <source>
        <dbReference type="EMBL" id="KAK8880007.1"/>
    </source>
</evidence>
<comment type="caution">
    <text evidence="2">The sequence shown here is derived from an EMBL/GenBank/DDBJ whole genome shotgun (WGS) entry which is preliminary data.</text>
</comment>
<reference evidence="2 3" key="1">
    <citation type="journal article" date="2024" name="IMA Fungus">
        <title>Apiospora arundinis, a panoply of carbohydrate-active enzymes and secondary metabolites.</title>
        <authorList>
            <person name="Sorensen T."/>
            <person name="Petersen C."/>
            <person name="Muurmann A.T."/>
            <person name="Christiansen J.V."/>
            <person name="Brundto M.L."/>
            <person name="Overgaard C.K."/>
            <person name="Boysen A.T."/>
            <person name="Wollenberg R.D."/>
            <person name="Larsen T.O."/>
            <person name="Sorensen J.L."/>
            <person name="Nielsen K.L."/>
            <person name="Sondergaard T.E."/>
        </authorList>
    </citation>
    <scope>NUCLEOTIDE SEQUENCE [LARGE SCALE GENOMIC DNA]</scope>
    <source>
        <strain evidence="2 3">AAU 773</strain>
    </source>
</reference>
<gene>
    <name evidence="2" type="ORF">PGQ11_001301</name>
</gene>
<proteinExistence type="predicted"/>
<dbReference type="Proteomes" id="UP001390339">
    <property type="component" value="Unassembled WGS sequence"/>
</dbReference>
<sequence length="158" mass="17033">MWDGAYGLNRANFNELLNASLAIFRIPTATIAHAPLLPHYDDPADDNDPMSYCGSMAPLSSVETGIDLFASSLPSIRRARHLMAKPEGRDDSTGGSGPSDGHHQGNTGTMAIGRIGGLVCGVWLNSPHETKNTIQIAICKLALDFRFLMIIVVYQIPL</sequence>
<protein>
    <submittedName>
        <fullName evidence="2">Uncharacterized protein</fullName>
    </submittedName>
</protein>